<feature type="region of interest" description="Disordered" evidence="1">
    <location>
        <begin position="122"/>
        <end position="145"/>
    </location>
</feature>
<name>A0AAV6ZN25_ENGPU</name>
<protein>
    <submittedName>
        <fullName evidence="2">Uncharacterized protein</fullName>
    </submittedName>
</protein>
<dbReference type="Proteomes" id="UP000824782">
    <property type="component" value="Unassembled WGS sequence"/>
</dbReference>
<dbReference type="EMBL" id="WNYA01000052">
    <property type="protein sequence ID" value="KAG8550451.1"/>
    <property type="molecule type" value="Genomic_DNA"/>
</dbReference>
<sequence>MQSTCFSLWTQSIPCLMLVEGRKHPVVLWGSSMGQLHLVPSRPKYALGQWISWENSVMRETVATAILRSYCDATSLGLCVPALPWHHPPLRLWRVLGRPEQSWTFCFGLMRPLFPPPSAAPVSAGDSLGRRHLGSSPVRQENRIQ</sequence>
<reference evidence="2" key="1">
    <citation type="thesis" date="2020" institute="ProQuest LLC" country="789 East Eisenhower Parkway, Ann Arbor, MI, USA">
        <title>Comparative Genomics and Chromosome Evolution.</title>
        <authorList>
            <person name="Mudd A.B."/>
        </authorList>
    </citation>
    <scope>NUCLEOTIDE SEQUENCE</scope>
    <source>
        <strain evidence="2">237g6f4</strain>
        <tissue evidence="2">Blood</tissue>
    </source>
</reference>
<gene>
    <name evidence="2" type="ORF">GDO81_025520</name>
</gene>
<evidence type="ECO:0000313" key="3">
    <source>
        <dbReference type="Proteomes" id="UP000824782"/>
    </source>
</evidence>
<evidence type="ECO:0000256" key="1">
    <source>
        <dbReference type="SAM" id="MobiDB-lite"/>
    </source>
</evidence>
<comment type="caution">
    <text evidence="2">The sequence shown here is derived from an EMBL/GenBank/DDBJ whole genome shotgun (WGS) entry which is preliminary data.</text>
</comment>
<evidence type="ECO:0000313" key="2">
    <source>
        <dbReference type="EMBL" id="KAG8550451.1"/>
    </source>
</evidence>
<proteinExistence type="predicted"/>
<keyword evidence="3" id="KW-1185">Reference proteome</keyword>
<dbReference type="AlphaFoldDB" id="A0AAV6ZN25"/>
<accession>A0AAV6ZN25</accession>
<organism evidence="2 3">
    <name type="scientific">Engystomops pustulosus</name>
    <name type="common">Tungara frog</name>
    <name type="synonym">Physalaemus pustulosus</name>
    <dbReference type="NCBI Taxonomy" id="76066"/>
    <lineage>
        <taxon>Eukaryota</taxon>
        <taxon>Metazoa</taxon>
        <taxon>Chordata</taxon>
        <taxon>Craniata</taxon>
        <taxon>Vertebrata</taxon>
        <taxon>Euteleostomi</taxon>
        <taxon>Amphibia</taxon>
        <taxon>Batrachia</taxon>
        <taxon>Anura</taxon>
        <taxon>Neobatrachia</taxon>
        <taxon>Hyloidea</taxon>
        <taxon>Leptodactylidae</taxon>
        <taxon>Leiuperinae</taxon>
        <taxon>Engystomops</taxon>
    </lineage>
</organism>